<proteinExistence type="predicted"/>
<gene>
    <name evidence="1" type="ORF">Pla175_34200</name>
</gene>
<dbReference type="InterPro" id="IPR036583">
    <property type="entry name" value="23S_rRNA_IVS_sf"/>
</dbReference>
<reference evidence="1 2" key="1">
    <citation type="submission" date="2019-02" db="EMBL/GenBank/DDBJ databases">
        <title>Deep-cultivation of Planctomycetes and their phenomic and genomic characterization uncovers novel biology.</title>
        <authorList>
            <person name="Wiegand S."/>
            <person name="Jogler M."/>
            <person name="Boedeker C."/>
            <person name="Pinto D."/>
            <person name="Vollmers J."/>
            <person name="Rivas-Marin E."/>
            <person name="Kohn T."/>
            <person name="Peeters S.H."/>
            <person name="Heuer A."/>
            <person name="Rast P."/>
            <person name="Oberbeckmann S."/>
            <person name="Bunk B."/>
            <person name="Jeske O."/>
            <person name="Meyerdierks A."/>
            <person name="Storesund J.E."/>
            <person name="Kallscheuer N."/>
            <person name="Luecker S."/>
            <person name="Lage O.M."/>
            <person name="Pohl T."/>
            <person name="Merkel B.J."/>
            <person name="Hornburger P."/>
            <person name="Mueller R.-W."/>
            <person name="Bruemmer F."/>
            <person name="Labrenz M."/>
            <person name="Spormann A.M."/>
            <person name="Op den Camp H."/>
            <person name="Overmann J."/>
            <person name="Amann R."/>
            <person name="Jetten M.S.M."/>
            <person name="Mascher T."/>
            <person name="Medema M.H."/>
            <person name="Devos D.P."/>
            <person name="Kaster A.-K."/>
            <person name="Ovreas L."/>
            <person name="Rohde M."/>
            <person name="Galperin M.Y."/>
            <person name="Jogler C."/>
        </authorList>
    </citation>
    <scope>NUCLEOTIDE SEQUENCE [LARGE SCALE GENOMIC DNA]</scope>
    <source>
        <strain evidence="1 2">Pla175</strain>
    </source>
</reference>
<dbReference type="Proteomes" id="UP000317429">
    <property type="component" value="Chromosome"/>
</dbReference>
<dbReference type="CDD" id="cd16377">
    <property type="entry name" value="23S_rRNA_IVP_like"/>
    <property type="match status" value="1"/>
</dbReference>
<dbReference type="Gene3D" id="1.20.1440.60">
    <property type="entry name" value="23S rRNA-intervening sequence"/>
    <property type="match status" value="1"/>
</dbReference>
<dbReference type="InterPro" id="IPR012657">
    <property type="entry name" value="23S_rRNA-intervening_sequence"/>
</dbReference>
<dbReference type="KEGG" id="pnd:Pla175_34200"/>
<dbReference type="NCBIfam" id="TIGR02436">
    <property type="entry name" value="four helix bundle protein"/>
    <property type="match status" value="1"/>
</dbReference>
<dbReference type="PANTHER" id="PTHR38471:SF2">
    <property type="entry name" value="FOUR HELIX BUNDLE PROTEIN"/>
    <property type="match status" value="1"/>
</dbReference>
<evidence type="ECO:0000313" key="1">
    <source>
        <dbReference type="EMBL" id="QDU90021.1"/>
    </source>
</evidence>
<dbReference type="AlphaFoldDB" id="A0A518DEW6"/>
<keyword evidence="2" id="KW-1185">Reference proteome</keyword>
<name>A0A518DEW6_9BACT</name>
<accession>A0A518DEW6</accession>
<dbReference type="PANTHER" id="PTHR38471">
    <property type="entry name" value="FOUR HELIX BUNDLE PROTEIN"/>
    <property type="match status" value="1"/>
</dbReference>
<dbReference type="EMBL" id="CP036291">
    <property type="protein sequence ID" value="QDU90021.1"/>
    <property type="molecule type" value="Genomic_DNA"/>
</dbReference>
<organism evidence="1 2">
    <name type="scientific">Pirellulimonas nuda</name>
    <dbReference type="NCBI Taxonomy" id="2528009"/>
    <lineage>
        <taxon>Bacteria</taxon>
        <taxon>Pseudomonadati</taxon>
        <taxon>Planctomycetota</taxon>
        <taxon>Planctomycetia</taxon>
        <taxon>Pirellulales</taxon>
        <taxon>Lacipirellulaceae</taxon>
        <taxon>Pirellulimonas</taxon>
    </lineage>
</organism>
<evidence type="ECO:0000313" key="2">
    <source>
        <dbReference type="Proteomes" id="UP000317429"/>
    </source>
</evidence>
<protein>
    <recommendedName>
        <fullName evidence="3">Four helix bundle protein</fullName>
    </recommendedName>
</protein>
<dbReference type="Pfam" id="PF05635">
    <property type="entry name" value="23S_rRNA_IVP"/>
    <property type="match status" value="1"/>
</dbReference>
<dbReference type="RefSeq" id="WP_145287701.1">
    <property type="nucleotide sequence ID" value="NZ_CP036291.1"/>
</dbReference>
<dbReference type="OrthoDB" id="276165at2"/>
<sequence length="125" mass="14079">MKDFRDLVVWQKSHAFTMEVYRATSRFPDTERYGLTSQLRRSAASIPANIAEGCGRGSDPDLRRFLQMAMGSASESEYHILLAEDLEYIKSDKAERLASGVQEIKRMLATFIAKLAPTNPPKPRA</sequence>
<dbReference type="SUPFAM" id="SSF158446">
    <property type="entry name" value="IVS-encoded protein-like"/>
    <property type="match status" value="1"/>
</dbReference>
<evidence type="ECO:0008006" key="3">
    <source>
        <dbReference type="Google" id="ProtNLM"/>
    </source>
</evidence>